<evidence type="ECO:0000313" key="2">
    <source>
        <dbReference type="EMBL" id="KAK3274416.1"/>
    </source>
</evidence>
<organism evidence="2 3">
    <name type="scientific">Cymbomonas tetramitiformis</name>
    <dbReference type="NCBI Taxonomy" id="36881"/>
    <lineage>
        <taxon>Eukaryota</taxon>
        <taxon>Viridiplantae</taxon>
        <taxon>Chlorophyta</taxon>
        <taxon>Pyramimonadophyceae</taxon>
        <taxon>Pyramimonadales</taxon>
        <taxon>Pyramimonadaceae</taxon>
        <taxon>Cymbomonas</taxon>
    </lineage>
</organism>
<comment type="caution">
    <text evidence="2">The sequence shown here is derived from an EMBL/GenBank/DDBJ whole genome shotgun (WGS) entry which is preliminary data.</text>
</comment>
<dbReference type="Proteomes" id="UP001190700">
    <property type="component" value="Unassembled WGS sequence"/>
</dbReference>
<evidence type="ECO:0000313" key="3">
    <source>
        <dbReference type="Proteomes" id="UP001190700"/>
    </source>
</evidence>
<reference evidence="2 3" key="1">
    <citation type="journal article" date="2015" name="Genome Biol. Evol.">
        <title>Comparative Genomics of a Bacterivorous Green Alga Reveals Evolutionary Causalities and Consequences of Phago-Mixotrophic Mode of Nutrition.</title>
        <authorList>
            <person name="Burns J.A."/>
            <person name="Paasch A."/>
            <person name="Narechania A."/>
            <person name="Kim E."/>
        </authorList>
    </citation>
    <scope>NUCLEOTIDE SEQUENCE [LARGE SCALE GENOMIC DNA]</scope>
    <source>
        <strain evidence="2 3">PLY_AMNH</strain>
    </source>
</reference>
<feature type="non-terminal residue" evidence="2">
    <location>
        <position position="84"/>
    </location>
</feature>
<accession>A0AAE0GBL6</accession>
<name>A0AAE0GBL6_9CHLO</name>
<gene>
    <name evidence="2" type="ORF">CYMTET_17398</name>
</gene>
<keyword evidence="1" id="KW-0732">Signal</keyword>
<proteinExistence type="predicted"/>
<sequence>MALFLLAWPFAWPELITLTLATTIEQTSHYQQCIATPDLCTGLYLYSNSLTGTLPTELGELTNLITLGAAAAAEAGCAWSGGSK</sequence>
<keyword evidence="3" id="KW-1185">Reference proteome</keyword>
<evidence type="ECO:0000256" key="1">
    <source>
        <dbReference type="SAM" id="SignalP"/>
    </source>
</evidence>
<protein>
    <submittedName>
        <fullName evidence="2">Uncharacterized protein</fullName>
    </submittedName>
</protein>
<feature type="signal peptide" evidence="1">
    <location>
        <begin position="1"/>
        <end position="21"/>
    </location>
</feature>
<dbReference type="AlphaFoldDB" id="A0AAE0GBL6"/>
<dbReference type="EMBL" id="LGRX02007748">
    <property type="protein sequence ID" value="KAK3274416.1"/>
    <property type="molecule type" value="Genomic_DNA"/>
</dbReference>
<feature type="chain" id="PRO_5042139970" evidence="1">
    <location>
        <begin position="22"/>
        <end position="84"/>
    </location>
</feature>